<name>A0A1F5JX91_9BACT</name>
<organism evidence="1 2">
    <name type="scientific">Candidatus Daviesbacteria bacterium RIFCSPHIGHO2_02_FULL_36_13</name>
    <dbReference type="NCBI Taxonomy" id="1797768"/>
    <lineage>
        <taxon>Bacteria</taxon>
        <taxon>Candidatus Daviesiibacteriota</taxon>
    </lineage>
</organism>
<evidence type="ECO:0000313" key="2">
    <source>
        <dbReference type="Proteomes" id="UP000176902"/>
    </source>
</evidence>
<evidence type="ECO:0000313" key="1">
    <source>
        <dbReference type="EMBL" id="OGE33224.1"/>
    </source>
</evidence>
<sequence length="119" mass="13961">MPTYQGPEASPSESETKFVRARETIFLPPPGVWMQHDNIVRLEDILEEVQRLRTEEPDTVDAGVFRFREGNLFVYDYSSSLRLPLSKTAREITLAQFRSQTPGYEVIDFEMYDFYIKKM</sequence>
<dbReference type="Proteomes" id="UP000176902">
    <property type="component" value="Unassembled WGS sequence"/>
</dbReference>
<accession>A0A1F5JX91</accession>
<protein>
    <submittedName>
        <fullName evidence="1">Uncharacterized protein</fullName>
    </submittedName>
</protein>
<dbReference type="EMBL" id="MFCV01000012">
    <property type="protein sequence ID" value="OGE33224.1"/>
    <property type="molecule type" value="Genomic_DNA"/>
</dbReference>
<proteinExistence type="predicted"/>
<gene>
    <name evidence="1" type="ORF">A3C59_01255</name>
</gene>
<reference evidence="1 2" key="1">
    <citation type="journal article" date="2016" name="Nat. Commun.">
        <title>Thousands of microbial genomes shed light on interconnected biogeochemical processes in an aquifer system.</title>
        <authorList>
            <person name="Anantharaman K."/>
            <person name="Brown C.T."/>
            <person name="Hug L.A."/>
            <person name="Sharon I."/>
            <person name="Castelle C.J."/>
            <person name="Probst A.J."/>
            <person name="Thomas B.C."/>
            <person name="Singh A."/>
            <person name="Wilkins M.J."/>
            <person name="Karaoz U."/>
            <person name="Brodie E.L."/>
            <person name="Williams K.H."/>
            <person name="Hubbard S.S."/>
            <person name="Banfield J.F."/>
        </authorList>
    </citation>
    <scope>NUCLEOTIDE SEQUENCE [LARGE SCALE GENOMIC DNA]</scope>
</reference>
<comment type="caution">
    <text evidence="1">The sequence shown here is derived from an EMBL/GenBank/DDBJ whole genome shotgun (WGS) entry which is preliminary data.</text>
</comment>
<dbReference type="STRING" id="1797768.A3C59_01255"/>
<dbReference type="AlphaFoldDB" id="A0A1F5JX91"/>